<evidence type="ECO:0000256" key="2">
    <source>
        <dbReference type="ARBA" id="ARBA00022690"/>
    </source>
</evidence>
<comment type="caution">
    <text evidence="5">The sequence shown here is derived from an EMBL/GenBank/DDBJ whole genome shotgun (WGS) entry which is preliminary data.</text>
</comment>
<keyword evidence="2" id="KW-0646">Protease inhibitor</keyword>
<dbReference type="Proteomes" id="UP001175271">
    <property type="component" value="Unassembled WGS sequence"/>
</dbReference>
<proteinExistence type="inferred from homology"/>
<dbReference type="InterPro" id="IPR046350">
    <property type="entry name" value="Cystatin_sf"/>
</dbReference>
<dbReference type="AlphaFoldDB" id="A0AA39HSC6"/>
<name>A0AA39HSC6_9BILA</name>
<dbReference type="SUPFAM" id="SSF54403">
    <property type="entry name" value="Cystatin/monellin"/>
    <property type="match status" value="1"/>
</dbReference>
<dbReference type="Pfam" id="PF00031">
    <property type="entry name" value="Cystatin"/>
    <property type="match status" value="1"/>
</dbReference>
<dbReference type="InterPro" id="IPR000010">
    <property type="entry name" value="Cystatin_dom"/>
</dbReference>
<dbReference type="GO" id="GO:0005737">
    <property type="term" value="C:cytoplasm"/>
    <property type="evidence" value="ECO:0007669"/>
    <property type="project" value="TreeGrafter"/>
</dbReference>
<accession>A0AA39HSC6</accession>
<dbReference type="PANTHER" id="PTHR46186">
    <property type="entry name" value="CYSTATIN"/>
    <property type="match status" value="1"/>
</dbReference>
<evidence type="ECO:0000256" key="3">
    <source>
        <dbReference type="ARBA" id="ARBA00022704"/>
    </source>
</evidence>
<protein>
    <recommendedName>
        <fullName evidence="4">Cystatin domain-containing protein</fullName>
    </recommendedName>
</protein>
<dbReference type="GO" id="GO:0031982">
    <property type="term" value="C:vesicle"/>
    <property type="evidence" value="ECO:0007669"/>
    <property type="project" value="TreeGrafter"/>
</dbReference>
<dbReference type="InterPro" id="IPR018073">
    <property type="entry name" value="Prot_inh_cystat_CS"/>
</dbReference>
<evidence type="ECO:0000259" key="4">
    <source>
        <dbReference type="SMART" id="SM00043"/>
    </source>
</evidence>
<gene>
    <name evidence="5" type="ORF">QR680_004853</name>
</gene>
<dbReference type="PANTHER" id="PTHR46186:SF2">
    <property type="entry name" value="CYSTATIN"/>
    <property type="match status" value="1"/>
</dbReference>
<reference evidence="5" key="1">
    <citation type="submission" date="2023-06" db="EMBL/GenBank/DDBJ databases">
        <title>Genomic analysis of the entomopathogenic nematode Steinernema hermaphroditum.</title>
        <authorList>
            <person name="Schwarz E.M."/>
            <person name="Heppert J.K."/>
            <person name="Baniya A."/>
            <person name="Schwartz H.T."/>
            <person name="Tan C.-H."/>
            <person name="Antoshechkin I."/>
            <person name="Sternberg P.W."/>
            <person name="Goodrich-Blair H."/>
            <person name="Dillman A.R."/>
        </authorList>
    </citation>
    <scope>NUCLEOTIDE SEQUENCE</scope>
    <source>
        <strain evidence="5">PS9179</strain>
        <tissue evidence="5">Whole animal</tissue>
    </source>
</reference>
<evidence type="ECO:0000313" key="5">
    <source>
        <dbReference type="EMBL" id="KAK0409944.1"/>
    </source>
</evidence>
<sequence length="149" mass="16796">MNVECCEGGEIVVTADGRVEVFYDGGVKGAGFPVLGAVEDIHLNDEVLEDLKWSAVKEINAESGDLLYLVPVDLVRATKQIVSGILYNLEIKVGQTGYLKRMIDEDKVRQYGCKPKETGRHSVYVVEIWVRKWENFHQVTVKELKEVEI</sequence>
<feature type="domain" description="Cystatin" evidence="4">
    <location>
        <begin position="33"/>
        <end position="145"/>
    </location>
</feature>
<dbReference type="Gene3D" id="3.10.450.10">
    <property type="match status" value="1"/>
</dbReference>
<dbReference type="CDD" id="cd00042">
    <property type="entry name" value="CY"/>
    <property type="match status" value="1"/>
</dbReference>
<dbReference type="EMBL" id="JAUCMV010000003">
    <property type="protein sequence ID" value="KAK0409944.1"/>
    <property type="molecule type" value="Genomic_DNA"/>
</dbReference>
<dbReference type="GO" id="GO:0005615">
    <property type="term" value="C:extracellular space"/>
    <property type="evidence" value="ECO:0007669"/>
    <property type="project" value="TreeGrafter"/>
</dbReference>
<keyword evidence="6" id="KW-1185">Reference proteome</keyword>
<evidence type="ECO:0000256" key="1">
    <source>
        <dbReference type="ARBA" id="ARBA00009403"/>
    </source>
</evidence>
<keyword evidence="3" id="KW-0789">Thiol protease inhibitor</keyword>
<organism evidence="5 6">
    <name type="scientific">Steinernema hermaphroditum</name>
    <dbReference type="NCBI Taxonomy" id="289476"/>
    <lineage>
        <taxon>Eukaryota</taxon>
        <taxon>Metazoa</taxon>
        <taxon>Ecdysozoa</taxon>
        <taxon>Nematoda</taxon>
        <taxon>Chromadorea</taxon>
        <taxon>Rhabditida</taxon>
        <taxon>Tylenchina</taxon>
        <taxon>Panagrolaimomorpha</taxon>
        <taxon>Strongyloidoidea</taxon>
        <taxon>Steinernematidae</taxon>
        <taxon>Steinernema</taxon>
    </lineage>
</organism>
<dbReference type="SMART" id="SM00043">
    <property type="entry name" value="CY"/>
    <property type="match status" value="1"/>
</dbReference>
<dbReference type="PROSITE" id="PS00287">
    <property type="entry name" value="CYSTATIN"/>
    <property type="match status" value="1"/>
</dbReference>
<evidence type="ECO:0000313" key="6">
    <source>
        <dbReference type="Proteomes" id="UP001175271"/>
    </source>
</evidence>
<dbReference type="GO" id="GO:0004869">
    <property type="term" value="F:cysteine-type endopeptidase inhibitor activity"/>
    <property type="evidence" value="ECO:0007669"/>
    <property type="project" value="UniProtKB-KW"/>
</dbReference>
<comment type="similarity">
    <text evidence="1">Belongs to the cystatin family.</text>
</comment>